<dbReference type="RefSeq" id="WP_011264510.1">
    <property type="nucleotide sequence ID" value="NC_006907.1"/>
</dbReference>
<feature type="compositionally biased region" description="Gly residues" evidence="1">
    <location>
        <begin position="265"/>
        <end position="289"/>
    </location>
</feature>
<evidence type="ECO:0000313" key="2">
    <source>
        <dbReference type="EMBL" id="AAX36053.1"/>
    </source>
</evidence>
<name>Q58KE4_9BACT</name>
<feature type="region of interest" description="Disordered" evidence="1">
    <location>
        <begin position="175"/>
        <end position="232"/>
    </location>
</feature>
<evidence type="ECO:0000256" key="1">
    <source>
        <dbReference type="SAM" id="MobiDB-lite"/>
    </source>
</evidence>
<feature type="region of interest" description="Disordered" evidence="1">
    <location>
        <begin position="260"/>
        <end position="289"/>
    </location>
</feature>
<proteinExistence type="predicted"/>
<gene>
    <name evidence="2" type="primary">ORF289</name>
</gene>
<geneLocation type="plasmid" evidence="2">
    <name>p49879.1</name>
</geneLocation>
<keyword evidence="2" id="KW-0614">Plasmid</keyword>
<dbReference type="EMBL" id="AY941098">
    <property type="protein sequence ID" value="AAX36053.1"/>
    <property type="molecule type" value="Genomic_DNA"/>
</dbReference>
<sequence>MNFIDRTKLLGHDTSNLKDGETISSTVVVKSIDDFRELFGSDVGDAARADISNALKEQKEPGATRMLPQVGWTRLIDYVYGNGTLSHNDKLLADSIFPIKITAVSANNLTIDTDEPYGPSAPPLLINVGTLTFDGGSISLLNTVGRIAADTLVVKKGGKKSYHVGIFGSKVEEGKKYPYDGEDGKTGSDPDPTAAGPGADKSPSSSGVCTGVGPGGDGKNGQDGVTGGDGGNGGDGLVSLSASITIKAFDSSSSTSIFAVQTQSGAGGNGGNGGAGGNGQDGGRGWQRL</sequence>
<dbReference type="AlphaFoldDB" id="Q58KE4"/>
<protein>
    <submittedName>
        <fullName evidence="2">ORF289</fullName>
    </submittedName>
</protein>
<feature type="compositionally biased region" description="Gly residues" evidence="1">
    <location>
        <begin position="210"/>
        <end position="232"/>
    </location>
</feature>
<feature type="compositionally biased region" description="Basic and acidic residues" evidence="1">
    <location>
        <begin position="175"/>
        <end position="188"/>
    </location>
</feature>
<reference evidence="2" key="1">
    <citation type="journal article" date="2005" name="Appl. Environ. Microbiol.">
        <title>Isolation, Sequence Analysis, and Comparison of Two Plasmids (28 and 29 Kilobases) from the Biomining Bacterium Leptospirillum ferrooxidans ATCC 49879.</title>
        <authorList>
            <person name="Coram N.J."/>
            <person name="van Zyl L.J."/>
            <person name="Rawlings D.E."/>
        </authorList>
    </citation>
    <scope>NUCLEOTIDE SEQUENCE</scope>
    <source>
        <strain evidence="2">ATCC 49879</strain>
        <plasmid evidence="2">p49879.1</plasmid>
    </source>
</reference>
<accession>Q58KE4</accession>
<organism evidence="2">
    <name type="scientific">Leptospirillum ferrooxidans</name>
    <dbReference type="NCBI Taxonomy" id="180"/>
    <lineage>
        <taxon>Bacteria</taxon>
        <taxon>Pseudomonadati</taxon>
        <taxon>Nitrospirota</taxon>
        <taxon>Nitrospiria</taxon>
        <taxon>Nitrospirales</taxon>
        <taxon>Nitrospiraceae</taxon>
        <taxon>Leptospirillum</taxon>
    </lineage>
</organism>